<keyword evidence="3" id="KW-0732">Signal</keyword>
<organism evidence="5 6">
    <name type="scientific">Cognatishimia maritima</name>
    <dbReference type="NCBI Taxonomy" id="870908"/>
    <lineage>
        <taxon>Bacteria</taxon>
        <taxon>Pseudomonadati</taxon>
        <taxon>Pseudomonadota</taxon>
        <taxon>Alphaproteobacteria</taxon>
        <taxon>Rhodobacterales</taxon>
        <taxon>Paracoccaceae</taxon>
        <taxon>Cognatishimia</taxon>
    </lineage>
</organism>
<dbReference type="GO" id="GO:1904680">
    <property type="term" value="F:peptide transmembrane transporter activity"/>
    <property type="evidence" value="ECO:0007669"/>
    <property type="project" value="TreeGrafter"/>
</dbReference>
<feature type="chain" id="PRO_5012183632" evidence="3">
    <location>
        <begin position="27"/>
        <end position="642"/>
    </location>
</feature>
<evidence type="ECO:0000259" key="4">
    <source>
        <dbReference type="Pfam" id="PF00496"/>
    </source>
</evidence>
<dbReference type="SUPFAM" id="SSF53850">
    <property type="entry name" value="Periplasmic binding protein-like II"/>
    <property type="match status" value="1"/>
</dbReference>
<dbReference type="Pfam" id="PF00496">
    <property type="entry name" value="SBP_bac_5"/>
    <property type="match status" value="1"/>
</dbReference>
<keyword evidence="6" id="KW-1185">Reference proteome</keyword>
<dbReference type="InterPro" id="IPR000914">
    <property type="entry name" value="SBP_5_dom"/>
</dbReference>
<dbReference type="Gene3D" id="3.10.105.10">
    <property type="entry name" value="Dipeptide-binding Protein, Domain 3"/>
    <property type="match status" value="1"/>
</dbReference>
<dbReference type="EMBL" id="FQWM01000003">
    <property type="protein sequence ID" value="SHH12725.1"/>
    <property type="molecule type" value="Genomic_DNA"/>
</dbReference>
<accession>A0A1M5QEX1</accession>
<name>A0A1M5QEX1_9RHOB</name>
<evidence type="ECO:0000256" key="3">
    <source>
        <dbReference type="SAM" id="SignalP"/>
    </source>
</evidence>
<dbReference type="CDD" id="cd08500">
    <property type="entry name" value="PBP2_NikA_DppA_OppA_like_4"/>
    <property type="match status" value="1"/>
</dbReference>
<dbReference type="InterPro" id="IPR023765">
    <property type="entry name" value="SBP_5_CS"/>
</dbReference>
<feature type="signal peptide" evidence="3">
    <location>
        <begin position="1"/>
        <end position="26"/>
    </location>
</feature>
<evidence type="ECO:0000313" key="6">
    <source>
        <dbReference type="Proteomes" id="UP000184211"/>
    </source>
</evidence>
<dbReference type="STRING" id="870908.SAMN04488044_1980"/>
<protein>
    <submittedName>
        <fullName evidence="5">Peptide/nickel transport system substrate-binding protein</fullName>
    </submittedName>
</protein>
<dbReference type="GO" id="GO:0015833">
    <property type="term" value="P:peptide transport"/>
    <property type="evidence" value="ECO:0007669"/>
    <property type="project" value="TreeGrafter"/>
</dbReference>
<evidence type="ECO:0000256" key="2">
    <source>
        <dbReference type="ARBA" id="ARBA00005695"/>
    </source>
</evidence>
<comment type="subcellular location">
    <subcellularLocation>
        <location evidence="1">Periplasm</location>
    </subcellularLocation>
</comment>
<feature type="domain" description="Solute-binding protein family 5" evidence="4">
    <location>
        <begin position="103"/>
        <end position="525"/>
    </location>
</feature>
<comment type="similarity">
    <text evidence="2">Belongs to the bacterial solute-binding protein 5 family.</text>
</comment>
<dbReference type="PROSITE" id="PS01040">
    <property type="entry name" value="SBP_BACTERIAL_5"/>
    <property type="match status" value="1"/>
</dbReference>
<dbReference type="AlphaFoldDB" id="A0A1M5QEX1"/>
<dbReference type="OrthoDB" id="9803988at2"/>
<dbReference type="PANTHER" id="PTHR30290:SF62">
    <property type="entry name" value="OLIGOPEPTIDE ABC TRANSPORTER, PERIPLASMIC OLIGOPEPTIDE-BINDING PROTEIN"/>
    <property type="match status" value="1"/>
</dbReference>
<evidence type="ECO:0000256" key="1">
    <source>
        <dbReference type="ARBA" id="ARBA00004418"/>
    </source>
</evidence>
<evidence type="ECO:0000313" key="5">
    <source>
        <dbReference type="EMBL" id="SHH12725.1"/>
    </source>
</evidence>
<dbReference type="InterPro" id="IPR039424">
    <property type="entry name" value="SBP_5"/>
</dbReference>
<dbReference type="Gene3D" id="3.40.190.10">
    <property type="entry name" value="Periplasmic binding protein-like II"/>
    <property type="match status" value="1"/>
</dbReference>
<sequence length="642" mass="71248">MGLQFKLKGILATSVATICLAGMAMAEGFKEAPELAEMVAAGTLPPVEERLPSEPLVLDVLDSIGEYGGTLRRAILGGGDQHNIVRLISNENLVRWSADWSTLHPNIAESYEVSDDATTFTFNLREGMKWSDGAPFTADDIMFWYEVFNDDRLTPAKHPNFVGAGGAVQVTKIDDTTVEFKFAEPNGLFLQNMAYGFGYYVVNYPAHYLKQFHVDHNPDIQALIDAEPAASDWVSLFNLKAGPMHTPLFWQNVDRPTLHPWHLTTAYGASDRVVAERNPYYFKVDAEGQQLPYIDRVTWDQVEDPESILLKAFNGEIDYMARHIGRASNLAALTDNKDRGQYGFYQVGDITASQAALMLNLNNPDPIKNEIVNNIDFRKALSHAVDRQEIIDLVYLGIGHPVQTSPHPSAPFYNEKWSKQYTEYDIDTANALLDGIGLDKRDSDGYRLGPDGERFTLVFLVADVFGFQYPDVMEIVAEQVKEVGLDIQVRATDRSRLQEIASAAEHDAYIWNCGGGLVDAYANPYCYVPYGSAVYWAPKWAAWGVDPSTGEEPPAHIKALFEAYSGVTTSADPAVQEAALKDLIEQATGQLLTIGLRQVDGAFGIARNNLRNYPDPMPIAGQLWTPAPYTAQYYFEGGDNLK</sequence>
<reference evidence="6" key="1">
    <citation type="submission" date="2016-11" db="EMBL/GenBank/DDBJ databases">
        <authorList>
            <person name="Varghese N."/>
            <person name="Submissions S."/>
        </authorList>
    </citation>
    <scope>NUCLEOTIDE SEQUENCE [LARGE SCALE GENOMIC DNA]</scope>
    <source>
        <strain evidence="6">DSM 28223</strain>
    </source>
</reference>
<dbReference type="Proteomes" id="UP000184211">
    <property type="component" value="Unassembled WGS sequence"/>
</dbReference>
<gene>
    <name evidence="5" type="ORF">SAMN04488044_1980</name>
</gene>
<proteinExistence type="inferred from homology"/>
<dbReference type="RefSeq" id="WP_072792880.1">
    <property type="nucleotide sequence ID" value="NZ_FQWM01000003.1"/>
</dbReference>
<dbReference type="PANTHER" id="PTHR30290">
    <property type="entry name" value="PERIPLASMIC BINDING COMPONENT OF ABC TRANSPORTER"/>
    <property type="match status" value="1"/>
</dbReference>